<keyword evidence="7 9" id="KW-0408">Iron</keyword>
<keyword evidence="6" id="KW-0560">Oxidoreductase</keyword>
<keyword evidence="5 9" id="KW-0479">Metal-binding</keyword>
<comment type="similarity">
    <text evidence="3">Belongs to the cytochrome P450 family.</text>
</comment>
<evidence type="ECO:0000256" key="5">
    <source>
        <dbReference type="ARBA" id="ARBA00022723"/>
    </source>
</evidence>
<dbReference type="Proteomes" id="UP000053927">
    <property type="component" value="Unassembled WGS sequence"/>
</dbReference>
<evidence type="ECO:0000313" key="11">
    <source>
        <dbReference type="Proteomes" id="UP000053927"/>
    </source>
</evidence>
<dbReference type="GO" id="GO:0016705">
    <property type="term" value="F:oxidoreductase activity, acting on paired donors, with incorporation or reduction of molecular oxygen"/>
    <property type="evidence" value="ECO:0007669"/>
    <property type="project" value="InterPro"/>
</dbReference>
<evidence type="ECO:0000256" key="1">
    <source>
        <dbReference type="ARBA" id="ARBA00001971"/>
    </source>
</evidence>
<evidence type="ECO:0000256" key="3">
    <source>
        <dbReference type="ARBA" id="ARBA00010617"/>
    </source>
</evidence>
<dbReference type="GeneID" id="18807526"/>
<dbReference type="PANTHER" id="PTHR46300:SF5">
    <property type="entry name" value="CYTOCHROME P450"/>
    <property type="match status" value="1"/>
</dbReference>
<dbReference type="InterPro" id="IPR036396">
    <property type="entry name" value="Cyt_P450_sf"/>
</dbReference>
<dbReference type="PRINTS" id="PR00463">
    <property type="entry name" value="EP450I"/>
</dbReference>
<evidence type="ECO:0000256" key="2">
    <source>
        <dbReference type="ARBA" id="ARBA00005179"/>
    </source>
</evidence>
<evidence type="ECO:0000256" key="6">
    <source>
        <dbReference type="ARBA" id="ARBA00023002"/>
    </source>
</evidence>
<keyword evidence="8" id="KW-0503">Monooxygenase</keyword>
<comment type="pathway">
    <text evidence="2">Secondary metabolite biosynthesis.</text>
</comment>
<dbReference type="GO" id="GO:0005506">
    <property type="term" value="F:iron ion binding"/>
    <property type="evidence" value="ECO:0007669"/>
    <property type="project" value="InterPro"/>
</dbReference>
<dbReference type="eggNOG" id="KOG0156">
    <property type="taxonomic scope" value="Eukaryota"/>
</dbReference>
<sequence>MAPSLDILGLLSLGICVVALAQWSISRRVRYPPGPYFALLKIAAAREEAQELFMRWGRTYGDIIHIPVINRSMIVLNSLTAVRDLMEKRSGNYSCRPRLVLIAELMGWDTVLTNLPYGDQFRKQRRIVQDHFNSQAVVALRPLQRKETCTFLLGILNKPEAFEREIKRYFTAGSIMKIAYGHTVTSNDDLYVRLAEDATTATVASAGGPGAMLVDFFVLRHIPTWMPGAGFKRHALQTRAKVERLMDRPFQMVKQSMVSGTAIPSFTSSLLVEYQSAGKCGMKEEGDIKSAAGVLYAAATDTTTAILAAFFLAWTLYPEPFAKAQAELDSVIGSDRLPDFEDRPSLSFLDCIIKEMYRWSAPVPLGLPHRSMKDDVYRGYDIPAGTIVLANIWALSRDPTLFTQPHDFCPERYLNLDEETADLMDPNMIFGFGRRRVLACPGRWFGDGNIWLIIASTLATFNVEKARDANGKEITPPAAFAGSFVRHPKPFHCAIKPRSLKAADLIHETNASLAA</sequence>
<keyword evidence="4 9" id="KW-0349">Heme</keyword>
<proteinExistence type="inferred from homology"/>
<dbReference type="RefSeq" id="XP_007310784.1">
    <property type="nucleotide sequence ID" value="XM_007310722.1"/>
</dbReference>
<dbReference type="GO" id="GO:0004497">
    <property type="term" value="F:monooxygenase activity"/>
    <property type="evidence" value="ECO:0007669"/>
    <property type="project" value="UniProtKB-KW"/>
</dbReference>
<evidence type="ECO:0000256" key="4">
    <source>
        <dbReference type="ARBA" id="ARBA00022617"/>
    </source>
</evidence>
<dbReference type="GO" id="GO:0020037">
    <property type="term" value="F:heme binding"/>
    <property type="evidence" value="ECO:0007669"/>
    <property type="project" value="InterPro"/>
</dbReference>
<dbReference type="InterPro" id="IPR002401">
    <property type="entry name" value="Cyt_P450_E_grp-I"/>
</dbReference>
<dbReference type="InterPro" id="IPR001128">
    <property type="entry name" value="Cyt_P450"/>
</dbReference>
<dbReference type="Pfam" id="PF00067">
    <property type="entry name" value="p450"/>
    <property type="match status" value="1"/>
</dbReference>
<dbReference type="PANTHER" id="PTHR46300">
    <property type="entry name" value="P450, PUTATIVE (EUROFUNG)-RELATED-RELATED"/>
    <property type="match status" value="1"/>
</dbReference>
<name>R7RZ25_STEHR</name>
<dbReference type="AlphaFoldDB" id="R7RZ25"/>
<evidence type="ECO:0000256" key="8">
    <source>
        <dbReference type="ARBA" id="ARBA00023033"/>
    </source>
</evidence>
<evidence type="ECO:0000313" key="10">
    <source>
        <dbReference type="EMBL" id="EIM80175.1"/>
    </source>
</evidence>
<dbReference type="SUPFAM" id="SSF48264">
    <property type="entry name" value="Cytochrome P450"/>
    <property type="match status" value="1"/>
</dbReference>
<feature type="binding site" description="axial binding residue" evidence="9">
    <location>
        <position position="440"/>
    </location>
    <ligand>
        <name>heme</name>
        <dbReference type="ChEBI" id="CHEBI:30413"/>
    </ligand>
    <ligandPart>
        <name>Fe</name>
        <dbReference type="ChEBI" id="CHEBI:18248"/>
    </ligandPart>
</feature>
<dbReference type="KEGG" id="shs:STEHIDRAFT_87742"/>
<dbReference type="CDD" id="cd11065">
    <property type="entry name" value="CYP64-like"/>
    <property type="match status" value="1"/>
</dbReference>
<reference evidence="11" key="1">
    <citation type="journal article" date="2012" name="Science">
        <title>The Paleozoic origin of enzymatic lignin decomposition reconstructed from 31 fungal genomes.</title>
        <authorList>
            <person name="Floudas D."/>
            <person name="Binder M."/>
            <person name="Riley R."/>
            <person name="Barry K."/>
            <person name="Blanchette R.A."/>
            <person name="Henrissat B."/>
            <person name="Martinez A.T."/>
            <person name="Otillar R."/>
            <person name="Spatafora J.W."/>
            <person name="Yadav J.S."/>
            <person name="Aerts A."/>
            <person name="Benoit I."/>
            <person name="Boyd A."/>
            <person name="Carlson A."/>
            <person name="Copeland A."/>
            <person name="Coutinho P.M."/>
            <person name="de Vries R.P."/>
            <person name="Ferreira P."/>
            <person name="Findley K."/>
            <person name="Foster B."/>
            <person name="Gaskell J."/>
            <person name="Glotzer D."/>
            <person name="Gorecki P."/>
            <person name="Heitman J."/>
            <person name="Hesse C."/>
            <person name="Hori C."/>
            <person name="Igarashi K."/>
            <person name="Jurgens J.A."/>
            <person name="Kallen N."/>
            <person name="Kersten P."/>
            <person name="Kohler A."/>
            <person name="Kuees U."/>
            <person name="Kumar T.K.A."/>
            <person name="Kuo A."/>
            <person name="LaButti K."/>
            <person name="Larrondo L.F."/>
            <person name="Lindquist E."/>
            <person name="Ling A."/>
            <person name="Lombard V."/>
            <person name="Lucas S."/>
            <person name="Lundell T."/>
            <person name="Martin R."/>
            <person name="McLaughlin D.J."/>
            <person name="Morgenstern I."/>
            <person name="Morin E."/>
            <person name="Murat C."/>
            <person name="Nagy L.G."/>
            <person name="Nolan M."/>
            <person name="Ohm R.A."/>
            <person name="Patyshakuliyeva A."/>
            <person name="Rokas A."/>
            <person name="Ruiz-Duenas F.J."/>
            <person name="Sabat G."/>
            <person name="Salamov A."/>
            <person name="Samejima M."/>
            <person name="Schmutz J."/>
            <person name="Slot J.C."/>
            <person name="St John F."/>
            <person name="Stenlid J."/>
            <person name="Sun H."/>
            <person name="Sun S."/>
            <person name="Syed K."/>
            <person name="Tsang A."/>
            <person name="Wiebenga A."/>
            <person name="Young D."/>
            <person name="Pisabarro A."/>
            <person name="Eastwood D.C."/>
            <person name="Martin F."/>
            <person name="Cullen D."/>
            <person name="Grigoriev I.V."/>
            <person name="Hibbett D.S."/>
        </authorList>
    </citation>
    <scope>NUCLEOTIDE SEQUENCE [LARGE SCALE GENOMIC DNA]</scope>
    <source>
        <strain evidence="11">FP-91666</strain>
    </source>
</reference>
<accession>R7RZ25</accession>
<dbReference type="EMBL" id="JH687399">
    <property type="protein sequence ID" value="EIM80175.1"/>
    <property type="molecule type" value="Genomic_DNA"/>
</dbReference>
<dbReference type="OMA" id="CREGLPC"/>
<evidence type="ECO:0000256" key="7">
    <source>
        <dbReference type="ARBA" id="ARBA00023004"/>
    </source>
</evidence>
<dbReference type="InterPro" id="IPR050364">
    <property type="entry name" value="Cytochrome_P450_fung"/>
</dbReference>
<dbReference type="Gene3D" id="1.10.630.10">
    <property type="entry name" value="Cytochrome P450"/>
    <property type="match status" value="1"/>
</dbReference>
<keyword evidence="11" id="KW-1185">Reference proteome</keyword>
<dbReference type="OrthoDB" id="2789670at2759"/>
<protein>
    <submittedName>
        <fullName evidence="10">Cytochrome P450</fullName>
    </submittedName>
</protein>
<organism evidence="10 11">
    <name type="scientific">Stereum hirsutum (strain FP-91666)</name>
    <name type="common">White-rot fungus</name>
    <dbReference type="NCBI Taxonomy" id="721885"/>
    <lineage>
        <taxon>Eukaryota</taxon>
        <taxon>Fungi</taxon>
        <taxon>Dikarya</taxon>
        <taxon>Basidiomycota</taxon>
        <taxon>Agaricomycotina</taxon>
        <taxon>Agaricomycetes</taxon>
        <taxon>Russulales</taxon>
        <taxon>Stereaceae</taxon>
        <taxon>Stereum</taxon>
    </lineage>
</organism>
<gene>
    <name evidence="10" type="ORF">STEHIDRAFT_87742</name>
</gene>
<evidence type="ECO:0000256" key="9">
    <source>
        <dbReference type="PIRSR" id="PIRSR602401-1"/>
    </source>
</evidence>
<comment type="cofactor">
    <cofactor evidence="1 9">
        <name>heme</name>
        <dbReference type="ChEBI" id="CHEBI:30413"/>
    </cofactor>
</comment>